<keyword evidence="1" id="KW-0472">Membrane</keyword>
<proteinExistence type="predicted"/>
<dbReference type="AlphaFoldDB" id="A0A0A9A4L9"/>
<organism evidence="2">
    <name type="scientific">Arundo donax</name>
    <name type="common">Giant reed</name>
    <name type="synonym">Donax arundinaceus</name>
    <dbReference type="NCBI Taxonomy" id="35708"/>
    <lineage>
        <taxon>Eukaryota</taxon>
        <taxon>Viridiplantae</taxon>
        <taxon>Streptophyta</taxon>
        <taxon>Embryophyta</taxon>
        <taxon>Tracheophyta</taxon>
        <taxon>Spermatophyta</taxon>
        <taxon>Magnoliopsida</taxon>
        <taxon>Liliopsida</taxon>
        <taxon>Poales</taxon>
        <taxon>Poaceae</taxon>
        <taxon>PACMAD clade</taxon>
        <taxon>Arundinoideae</taxon>
        <taxon>Arundineae</taxon>
        <taxon>Arundo</taxon>
    </lineage>
</organism>
<accession>A0A0A9A4L9</accession>
<dbReference type="EMBL" id="GBRH01251311">
    <property type="protein sequence ID" value="JAD46584.1"/>
    <property type="molecule type" value="Transcribed_RNA"/>
</dbReference>
<reference evidence="2" key="1">
    <citation type="submission" date="2014-09" db="EMBL/GenBank/DDBJ databases">
        <authorList>
            <person name="Magalhaes I.L.F."/>
            <person name="Oliveira U."/>
            <person name="Santos F.R."/>
            <person name="Vidigal T.H.D.A."/>
            <person name="Brescovit A.D."/>
            <person name="Santos A.J."/>
        </authorList>
    </citation>
    <scope>NUCLEOTIDE SEQUENCE</scope>
    <source>
        <tissue evidence="2">Shoot tissue taken approximately 20 cm above the soil surface</tissue>
    </source>
</reference>
<protein>
    <submittedName>
        <fullName evidence="2">Uncharacterized protein</fullName>
    </submittedName>
</protein>
<evidence type="ECO:0000313" key="2">
    <source>
        <dbReference type="EMBL" id="JAD46584.1"/>
    </source>
</evidence>
<sequence length="48" mass="5898">MLNDRTVCLIKFLSSLQFFFFLVEFSWYILCKLVHNGGRIRQSEVRWR</sequence>
<feature type="transmembrane region" description="Helical" evidence="1">
    <location>
        <begin position="12"/>
        <end position="31"/>
    </location>
</feature>
<evidence type="ECO:0000256" key="1">
    <source>
        <dbReference type="SAM" id="Phobius"/>
    </source>
</evidence>
<keyword evidence="1" id="KW-1133">Transmembrane helix</keyword>
<reference evidence="2" key="2">
    <citation type="journal article" date="2015" name="Data Brief">
        <title>Shoot transcriptome of the giant reed, Arundo donax.</title>
        <authorList>
            <person name="Barrero R.A."/>
            <person name="Guerrero F.D."/>
            <person name="Moolhuijzen P."/>
            <person name="Goolsby J.A."/>
            <person name="Tidwell J."/>
            <person name="Bellgard S.E."/>
            <person name="Bellgard M.I."/>
        </authorList>
    </citation>
    <scope>NUCLEOTIDE SEQUENCE</scope>
    <source>
        <tissue evidence="2">Shoot tissue taken approximately 20 cm above the soil surface</tissue>
    </source>
</reference>
<keyword evidence="1" id="KW-0812">Transmembrane</keyword>
<name>A0A0A9A4L9_ARUDO</name>